<feature type="signal peptide" evidence="3">
    <location>
        <begin position="1"/>
        <end position="24"/>
    </location>
</feature>
<keyword evidence="3" id="KW-0732">Signal</keyword>
<evidence type="ECO:0000313" key="6">
    <source>
        <dbReference type="Proteomes" id="UP000001876"/>
    </source>
</evidence>
<keyword evidence="1" id="KW-1015">Disulfide bond</keyword>
<dbReference type="InterPro" id="IPR002870">
    <property type="entry name" value="Peptidase_M12B_N"/>
</dbReference>
<organism evidence="6">
    <name type="scientific">Micromonas pusilla (strain CCMP1545)</name>
    <name type="common">Picoplanktonic green alga</name>
    <dbReference type="NCBI Taxonomy" id="564608"/>
    <lineage>
        <taxon>Eukaryota</taxon>
        <taxon>Viridiplantae</taxon>
        <taxon>Chlorophyta</taxon>
        <taxon>Mamiellophyceae</taxon>
        <taxon>Mamiellales</taxon>
        <taxon>Mamiellaceae</taxon>
        <taxon>Micromonas</taxon>
    </lineage>
</organism>
<dbReference type="KEGG" id="mpp:MICPUCDRAFT_43323"/>
<dbReference type="Proteomes" id="UP000001876">
    <property type="component" value="Unassembled WGS sequence"/>
</dbReference>
<feature type="region of interest" description="Disordered" evidence="2">
    <location>
        <begin position="167"/>
        <end position="228"/>
    </location>
</feature>
<proteinExistence type="predicted"/>
<dbReference type="Pfam" id="PF01562">
    <property type="entry name" value="Pep_M12B_propep"/>
    <property type="match status" value="1"/>
</dbReference>
<evidence type="ECO:0000256" key="1">
    <source>
        <dbReference type="ARBA" id="ARBA00023157"/>
    </source>
</evidence>
<dbReference type="AlphaFoldDB" id="C1N8G4"/>
<dbReference type="STRING" id="564608.C1N8G4"/>
<accession>C1N8G4</accession>
<reference evidence="5 6" key="1">
    <citation type="journal article" date="2009" name="Science">
        <title>Green evolution and dynamic adaptations revealed by genomes of the marine picoeukaryotes Micromonas.</title>
        <authorList>
            <person name="Worden A.Z."/>
            <person name="Lee J.H."/>
            <person name="Mock T."/>
            <person name="Rouze P."/>
            <person name="Simmons M.P."/>
            <person name="Aerts A.L."/>
            <person name="Allen A.E."/>
            <person name="Cuvelier M.L."/>
            <person name="Derelle E."/>
            <person name="Everett M.V."/>
            <person name="Foulon E."/>
            <person name="Grimwood J."/>
            <person name="Gundlach H."/>
            <person name="Henrissat B."/>
            <person name="Napoli C."/>
            <person name="McDonald S.M."/>
            <person name="Parker M.S."/>
            <person name="Rombauts S."/>
            <person name="Salamov A."/>
            <person name="Von Dassow P."/>
            <person name="Badger J.H."/>
            <person name="Coutinho P.M."/>
            <person name="Demir E."/>
            <person name="Dubchak I."/>
            <person name="Gentemann C."/>
            <person name="Eikrem W."/>
            <person name="Gready J.E."/>
            <person name="John U."/>
            <person name="Lanier W."/>
            <person name="Lindquist E.A."/>
            <person name="Lucas S."/>
            <person name="Mayer K.F."/>
            <person name="Moreau H."/>
            <person name="Not F."/>
            <person name="Otillar R."/>
            <person name="Panaud O."/>
            <person name="Pangilinan J."/>
            <person name="Paulsen I."/>
            <person name="Piegu B."/>
            <person name="Poliakov A."/>
            <person name="Robbens S."/>
            <person name="Schmutz J."/>
            <person name="Toulza E."/>
            <person name="Wyss T."/>
            <person name="Zelensky A."/>
            <person name="Zhou K."/>
            <person name="Armbrust E.V."/>
            <person name="Bhattacharya D."/>
            <person name="Goodenough U.W."/>
            <person name="Van de Peer Y."/>
            <person name="Grigoriev I.V."/>
        </authorList>
    </citation>
    <scope>NUCLEOTIDE SEQUENCE [LARGE SCALE GENOMIC DNA]</scope>
    <source>
        <strain evidence="5 6">CCMP1545</strain>
    </source>
</reference>
<dbReference type="EMBL" id="GG663750">
    <property type="protein sequence ID" value="EEH51884.1"/>
    <property type="molecule type" value="Genomic_DNA"/>
</dbReference>
<keyword evidence="6" id="KW-1185">Reference proteome</keyword>
<feature type="chain" id="PRO_5002912393" evidence="3">
    <location>
        <begin position="25"/>
        <end position="228"/>
    </location>
</feature>
<sequence length="228" mass="24996">MARRAPPRALALLLLAFLVATCFARRVDARDLNVSSAAPSTPTAFLRDLDGDYEITRVTRRPRHASSAPTPARYPARLALALDAFGTRYELDLRRHDALFHRDYRTWSVGADSSFAKVEGSHPNRNHCHYRGVVSNAVGESTVAMSLCKGVTAKIITQRERISLEPASAHLPGYESEWRPPSGDADGDADGDAEDADAFRHPDPLGRVPSHQSRRSPHDRVGVVNAVP</sequence>
<evidence type="ECO:0000256" key="2">
    <source>
        <dbReference type="SAM" id="MobiDB-lite"/>
    </source>
</evidence>
<dbReference type="GeneID" id="9689521"/>
<dbReference type="RefSeq" id="XP_003064262.1">
    <property type="nucleotide sequence ID" value="XM_003064216.1"/>
</dbReference>
<dbReference type="OrthoDB" id="10035764at2759"/>
<feature type="compositionally biased region" description="Acidic residues" evidence="2">
    <location>
        <begin position="185"/>
        <end position="196"/>
    </location>
</feature>
<evidence type="ECO:0000313" key="5">
    <source>
        <dbReference type="EMBL" id="EEH51884.1"/>
    </source>
</evidence>
<evidence type="ECO:0000259" key="4">
    <source>
        <dbReference type="Pfam" id="PF01562"/>
    </source>
</evidence>
<gene>
    <name evidence="5" type="ORF">MICPUCDRAFT_43323</name>
</gene>
<protein>
    <submittedName>
        <fullName evidence="5">Predicted protein</fullName>
    </submittedName>
</protein>
<feature type="domain" description="Peptidase M12B propeptide" evidence="4">
    <location>
        <begin position="59"/>
        <end position="134"/>
    </location>
</feature>
<evidence type="ECO:0000256" key="3">
    <source>
        <dbReference type="SAM" id="SignalP"/>
    </source>
</evidence>
<name>C1N8G4_MICPC</name>